<dbReference type="PANTHER" id="PTHR23306">
    <property type="entry name" value="TUMOR SUSCEPTIBILITY GENE 101 PROTEIN-RELATED"/>
    <property type="match status" value="1"/>
</dbReference>
<dbReference type="GO" id="GO:0043130">
    <property type="term" value="F:ubiquitin binding"/>
    <property type="evidence" value="ECO:0007669"/>
    <property type="project" value="TreeGrafter"/>
</dbReference>
<evidence type="ECO:0000256" key="4">
    <source>
        <dbReference type="ARBA" id="ARBA00022753"/>
    </source>
</evidence>
<dbReference type="Gene3D" id="3.10.110.10">
    <property type="entry name" value="Ubiquitin Conjugating Enzyme"/>
    <property type="match status" value="1"/>
</dbReference>
<evidence type="ECO:0000313" key="12">
    <source>
        <dbReference type="Proteomes" id="UP000769157"/>
    </source>
</evidence>
<dbReference type="CDD" id="cd11685">
    <property type="entry name" value="UEV_TSG101-like"/>
    <property type="match status" value="1"/>
</dbReference>
<dbReference type="AlphaFoldDB" id="A0A9P8P551"/>
<dbReference type="PROSITE" id="PS51322">
    <property type="entry name" value="UEV"/>
    <property type="match status" value="1"/>
</dbReference>
<dbReference type="InterPro" id="IPR008883">
    <property type="entry name" value="UEV_N"/>
</dbReference>
<evidence type="ECO:0000256" key="1">
    <source>
        <dbReference type="ARBA" id="ARBA00004177"/>
    </source>
</evidence>
<evidence type="ECO:0000256" key="2">
    <source>
        <dbReference type="ARBA" id="ARBA00009594"/>
    </source>
</evidence>
<dbReference type="OrthoDB" id="306304at2759"/>
<evidence type="ECO:0000259" key="10">
    <source>
        <dbReference type="PROSITE" id="PS51322"/>
    </source>
</evidence>
<evidence type="ECO:0008006" key="13">
    <source>
        <dbReference type="Google" id="ProtNLM"/>
    </source>
</evidence>
<keyword evidence="4" id="KW-0967">Endosome</keyword>
<keyword evidence="5 7" id="KW-0653">Protein transport</keyword>
<dbReference type="GO" id="GO:0006886">
    <property type="term" value="P:intracellular protein transport"/>
    <property type="evidence" value="ECO:0007669"/>
    <property type="project" value="UniProtKB-ARBA"/>
</dbReference>
<proteinExistence type="inferred from homology"/>
<dbReference type="PROSITE" id="PS51312">
    <property type="entry name" value="SB"/>
    <property type="match status" value="1"/>
</dbReference>
<protein>
    <recommendedName>
        <fullName evidence="13">UEV domain-containing protein</fullName>
    </recommendedName>
</protein>
<evidence type="ECO:0000313" key="11">
    <source>
        <dbReference type="EMBL" id="KAH3665437.1"/>
    </source>
</evidence>
<name>A0A9P8P551_9ASCO</name>
<feature type="region of interest" description="Disordered" evidence="8">
    <location>
        <begin position="150"/>
        <end position="209"/>
    </location>
</feature>
<dbReference type="PANTHER" id="PTHR23306:SF3">
    <property type="entry name" value="TUMOR SUPPRESSOR PROTEIN 101"/>
    <property type="match status" value="1"/>
</dbReference>
<evidence type="ECO:0000256" key="5">
    <source>
        <dbReference type="ARBA" id="ARBA00022927"/>
    </source>
</evidence>
<comment type="subcellular location">
    <subcellularLocation>
        <location evidence="1">Endosome</location>
    </subcellularLocation>
</comment>
<dbReference type="InterPro" id="IPR016135">
    <property type="entry name" value="UBQ-conjugating_enzyme/RWD"/>
</dbReference>
<comment type="caution">
    <text evidence="11">The sequence shown here is derived from an EMBL/GenBank/DDBJ whole genome shotgun (WGS) entry which is preliminary data.</text>
</comment>
<dbReference type="Pfam" id="PF09454">
    <property type="entry name" value="Vps23_core"/>
    <property type="match status" value="1"/>
</dbReference>
<organism evidence="11 12">
    <name type="scientific">Ogataea philodendri</name>
    <dbReference type="NCBI Taxonomy" id="1378263"/>
    <lineage>
        <taxon>Eukaryota</taxon>
        <taxon>Fungi</taxon>
        <taxon>Dikarya</taxon>
        <taxon>Ascomycota</taxon>
        <taxon>Saccharomycotina</taxon>
        <taxon>Pichiomycetes</taxon>
        <taxon>Pichiales</taxon>
        <taxon>Pichiaceae</taxon>
        <taxon>Ogataea</taxon>
    </lineage>
</organism>
<keyword evidence="6" id="KW-0175">Coiled coil</keyword>
<dbReference type="EMBL" id="JAEUBE010000295">
    <property type="protein sequence ID" value="KAH3665437.1"/>
    <property type="molecule type" value="Genomic_DNA"/>
</dbReference>
<evidence type="ECO:0000256" key="3">
    <source>
        <dbReference type="ARBA" id="ARBA00022448"/>
    </source>
</evidence>
<evidence type="ECO:0000256" key="8">
    <source>
        <dbReference type="SAM" id="MobiDB-lite"/>
    </source>
</evidence>
<accession>A0A9P8P551</accession>
<evidence type="ECO:0000256" key="6">
    <source>
        <dbReference type="ARBA" id="ARBA00023054"/>
    </source>
</evidence>
<dbReference type="InterPro" id="IPR052070">
    <property type="entry name" value="ESCRT-I_UEV_domain"/>
</dbReference>
<reference evidence="11" key="2">
    <citation type="submission" date="2021-01" db="EMBL/GenBank/DDBJ databases">
        <authorList>
            <person name="Schikora-Tamarit M.A."/>
        </authorList>
    </citation>
    <scope>NUCLEOTIDE SEQUENCE</scope>
    <source>
        <strain evidence="11">CBS6075</strain>
    </source>
</reference>
<dbReference type="Pfam" id="PF05743">
    <property type="entry name" value="UEV"/>
    <property type="match status" value="1"/>
</dbReference>
<dbReference type="GO" id="GO:0000813">
    <property type="term" value="C:ESCRT I complex"/>
    <property type="evidence" value="ECO:0007669"/>
    <property type="project" value="TreeGrafter"/>
</dbReference>
<gene>
    <name evidence="11" type="ORF">OGAPHI_003621</name>
</gene>
<dbReference type="GO" id="GO:0072666">
    <property type="term" value="P:establishment of protein localization to vacuole"/>
    <property type="evidence" value="ECO:0007669"/>
    <property type="project" value="UniProtKB-ARBA"/>
</dbReference>
<dbReference type="Gene3D" id="6.10.140.820">
    <property type="match status" value="1"/>
</dbReference>
<dbReference type="RefSeq" id="XP_046060641.1">
    <property type="nucleotide sequence ID" value="XM_046204615.1"/>
</dbReference>
<dbReference type="InterPro" id="IPR017916">
    <property type="entry name" value="SB_dom"/>
</dbReference>
<reference evidence="11" key="1">
    <citation type="journal article" date="2021" name="Open Biol.">
        <title>Shared evolutionary footprints suggest mitochondrial oxidative damage underlies multiple complex I losses in fungi.</title>
        <authorList>
            <person name="Schikora-Tamarit M.A."/>
            <person name="Marcet-Houben M."/>
            <person name="Nosek J."/>
            <person name="Gabaldon T."/>
        </authorList>
    </citation>
    <scope>NUCLEOTIDE SEQUENCE</scope>
    <source>
        <strain evidence="11">CBS6075</strain>
    </source>
</reference>
<sequence>MSKLPPQLLQWLYRVIQPQYSHPVLTYQDVSLVLMCYPSFRVKTDVHVIDSGKPELMVKISGLSDEKVEFDIWVPLEYPRMPPLIYVLPGPETQLMPNNYMDTNGRFYHPFLSDWLQLFSQDTSNDNMAPQNNRLLRLVEIFLSCIKSHPPVSRSNSPALPKLPPKPSAPPVQDSPKLTQHKISLMTLPSENPTETTKSKPPLLPPNPNRNQVINNLKIILEGEKTKMIQTFDTDTLEGLIGLQNQLIGLTERTLNDQNYLSYLSETIAKQDRILETKIGELTALNSKLEHDHDTVITKIDTHLVAETPVFNQLYKLVTRSKALEDLLYNLDKIHEAGKLDFATYLKTVRQLAREQCLLKLHIEKLANICNLDLS</sequence>
<dbReference type="GO" id="GO:0043162">
    <property type="term" value="P:ubiquitin-dependent protein catabolic process via the multivesicular body sorting pathway"/>
    <property type="evidence" value="ECO:0007669"/>
    <property type="project" value="UniProtKB-ARBA"/>
</dbReference>
<feature type="compositionally biased region" description="Pro residues" evidence="8">
    <location>
        <begin position="161"/>
        <end position="170"/>
    </location>
</feature>
<keyword evidence="3 7" id="KW-0813">Transport</keyword>
<dbReference type="SUPFAM" id="SSF140111">
    <property type="entry name" value="Endosomal sorting complex assembly domain"/>
    <property type="match status" value="1"/>
</dbReference>
<evidence type="ECO:0000256" key="7">
    <source>
        <dbReference type="PROSITE-ProRule" id="PRU00644"/>
    </source>
</evidence>
<dbReference type="GeneID" id="70235586"/>
<keyword evidence="12" id="KW-1185">Reference proteome</keyword>
<feature type="domain" description="SB" evidence="9">
    <location>
        <begin position="308"/>
        <end position="375"/>
    </location>
</feature>
<comment type="similarity">
    <text evidence="2">Belongs to the ubiquitin-conjugating enzyme family. UEV subfamily.</text>
</comment>
<feature type="domain" description="UEV" evidence="10">
    <location>
        <begin position="7"/>
        <end position="156"/>
    </location>
</feature>
<dbReference type="Proteomes" id="UP000769157">
    <property type="component" value="Unassembled WGS sequence"/>
</dbReference>
<feature type="compositionally biased region" description="Polar residues" evidence="8">
    <location>
        <begin position="176"/>
        <end position="196"/>
    </location>
</feature>
<evidence type="ECO:0000259" key="9">
    <source>
        <dbReference type="PROSITE" id="PS51312"/>
    </source>
</evidence>
<dbReference type="InterPro" id="IPR037202">
    <property type="entry name" value="ESCRT_assembly_dom"/>
</dbReference>
<dbReference type="SUPFAM" id="SSF54495">
    <property type="entry name" value="UBC-like"/>
    <property type="match status" value="1"/>
</dbReference>